<protein>
    <submittedName>
        <fullName evidence="1">Putative alpha-1,6-mannanase (GH76 family)</fullName>
    </submittedName>
</protein>
<proteinExistence type="predicted"/>
<name>A0A7W8UDM9_9HYPH</name>
<dbReference type="EMBL" id="JACHBK010000007">
    <property type="protein sequence ID" value="MBB5536829.1"/>
    <property type="molecule type" value="Genomic_DNA"/>
</dbReference>
<reference evidence="1 2" key="1">
    <citation type="submission" date="2020-08" db="EMBL/GenBank/DDBJ databases">
        <title>Genomic Encyclopedia of Type Strains, Phase IV (KMG-V): Genome sequencing to study the core and pangenomes of soil and plant-associated prokaryotes.</title>
        <authorList>
            <person name="Whitman W."/>
        </authorList>
    </citation>
    <scope>NUCLEOTIDE SEQUENCE [LARGE SCALE GENOMIC DNA]</scope>
    <source>
        <strain evidence="1 2">SEMIA 4084</strain>
    </source>
</reference>
<dbReference type="AlphaFoldDB" id="A0A7W8UDM9"/>
<evidence type="ECO:0000313" key="1">
    <source>
        <dbReference type="EMBL" id="MBB5536829.1"/>
    </source>
</evidence>
<accession>A0A7W8UDM9</accession>
<comment type="caution">
    <text evidence="1">The sequence shown here is derived from an EMBL/GenBank/DDBJ whole genome shotgun (WGS) entry which is preliminary data.</text>
</comment>
<keyword evidence="2" id="KW-1185">Reference proteome</keyword>
<gene>
    <name evidence="1" type="ORF">GGD55_003540</name>
</gene>
<dbReference type="Proteomes" id="UP000585507">
    <property type="component" value="Unassembled WGS sequence"/>
</dbReference>
<sequence length="44" mass="5341">MAASLARAKTQEEREMIEFRYWLFRHYHSEMVKAGLRSVTPERQ</sequence>
<evidence type="ECO:0000313" key="2">
    <source>
        <dbReference type="Proteomes" id="UP000585507"/>
    </source>
</evidence>
<organism evidence="1 2">
    <name type="scientific">Rhizobium giardinii</name>
    <dbReference type="NCBI Taxonomy" id="56731"/>
    <lineage>
        <taxon>Bacteria</taxon>
        <taxon>Pseudomonadati</taxon>
        <taxon>Pseudomonadota</taxon>
        <taxon>Alphaproteobacteria</taxon>
        <taxon>Hyphomicrobiales</taxon>
        <taxon>Rhizobiaceae</taxon>
        <taxon>Rhizobium/Agrobacterium group</taxon>
        <taxon>Rhizobium</taxon>
    </lineage>
</organism>